<feature type="transmembrane region" description="Helical" evidence="6">
    <location>
        <begin position="45"/>
        <end position="64"/>
    </location>
</feature>
<evidence type="ECO:0000256" key="2">
    <source>
        <dbReference type="ARBA" id="ARBA00022475"/>
    </source>
</evidence>
<feature type="transmembrane region" description="Helical" evidence="6">
    <location>
        <begin position="377"/>
        <end position="401"/>
    </location>
</feature>
<evidence type="ECO:0000313" key="7">
    <source>
        <dbReference type="EMBL" id="MBA2934235.1"/>
    </source>
</evidence>
<evidence type="ECO:0000256" key="4">
    <source>
        <dbReference type="ARBA" id="ARBA00022989"/>
    </source>
</evidence>
<feature type="transmembrane region" description="Helical" evidence="6">
    <location>
        <begin position="130"/>
        <end position="153"/>
    </location>
</feature>
<dbReference type="PANTHER" id="PTHR30250">
    <property type="entry name" value="PST FAMILY PREDICTED COLANIC ACID TRANSPORTER"/>
    <property type="match status" value="1"/>
</dbReference>
<keyword evidence="3 6" id="KW-0812">Transmembrane</keyword>
<dbReference type="AlphaFoldDB" id="A0A838L699"/>
<feature type="transmembrane region" description="Helical" evidence="6">
    <location>
        <begin position="308"/>
        <end position="331"/>
    </location>
</feature>
<keyword evidence="2" id="KW-1003">Cell membrane</keyword>
<organism evidence="7 8">
    <name type="scientific">Sphingomonas chungangi</name>
    <dbReference type="NCBI Taxonomy" id="2683589"/>
    <lineage>
        <taxon>Bacteria</taxon>
        <taxon>Pseudomonadati</taxon>
        <taxon>Pseudomonadota</taxon>
        <taxon>Alphaproteobacteria</taxon>
        <taxon>Sphingomonadales</taxon>
        <taxon>Sphingomonadaceae</taxon>
        <taxon>Sphingomonas</taxon>
    </lineage>
</organism>
<dbReference type="Pfam" id="PF01943">
    <property type="entry name" value="Polysacc_synt"/>
    <property type="match status" value="1"/>
</dbReference>
<dbReference type="InterPro" id="IPR050833">
    <property type="entry name" value="Poly_Biosynth_Transport"/>
</dbReference>
<evidence type="ECO:0000256" key="3">
    <source>
        <dbReference type="ARBA" id="ARBA00022692"/>
    </source>
</evidence>
<dbReference type="RefSeq" id="WP_160365740.1">
    <property type="nucleotide sequence ID" value="NZ_JACEIB010000006.1"/>
</dbReference>
<dbReference type="PANTHER" id="PTHR30250:SF31">
    <property type="entry name" value="INNER MEMBRANE PROTEIN YGHQ"/>
    <property type="match status" value="1"/>
</dbReference>
<name>A0A838L699_9SPHN</name>
<comment type="subcellular location">
    <subcellularLocation>
        <location evidence="1">Cell membrane</location>
        <topology evidence="1">Multi-pass membrane protein</topology>
    </subcellularLocation>
</comment>
<evidence type="ECO:0000256" key="6">
    <source>
        <dbReference type="SAM" id="Phobius"/>
    </source>
</evidence>
<dbReference type="InterPro" id="IPR002797">
    <property type="entry name" value="Polysacc_synth"/>
</dbReference>
<keyword evidence="5 6" id="KW-0472">Membrane</keyword>
<evidence type="ECO:0000313" key="8">
    <source>
        <dbReference type="Proteomes" id="UP000570166"/>
    </source>
</evidence>
<keyword evidence="8" id="KW-1185">Reference proteome</keyword>
<sequence length="439" mass="46748">MRHWFRDGVFRAVLRNAGYLGSTKLVGALLGLIALIAAGHGLDPVTFGMLTLVHTYALGAGAITKFQSWQLILRYGAPALARGDESTARDAIRFAFGLDIASGLVGMVAAMIALPFLAGDFGIDGTHLPLALIYCTLVPTMSAATPTGVMRLLDRFDLLAKQQIATPLLRAAGATLAWALNLGFPGFVLAWYVADITGDLILWALTVRELRRRGMIEALRPGLMGTARRLPDSWSFVWTTNISTSLNACWGPISNLIVGGVLGPVAAGLYKIATTLLDSAGKPADLLTKGFYPEIMRLDPSSKHPWKLAVRTGLIAGGIGLLVVALILVGGKPFVGLFGHKYLAAYGLLSLMMFALMISMASFPLQSLLYMVGRQRAALAAQAAATIVYLGMLSILCRLFGLTGAGTAYVLGNAALALLMLLPVLGSYRRRERYAPALT</sequence>
<evidence type="ECO:0000256" key="1">
    <source>
        <dbReference type="ARBA" id="ARBA00004651"/>
    </source>
</evidence>
<dbReference type="GO" id="GO:0005886">
    <property type="term" value="C:plasma membrane"/>
    <property type="evidence" value="ECO:0007669"/>
    <property type="project" value="UniProtKB-SubCell"/>
</dbReference>
<feature type="transmembrane region" description="Helical" evidence="6">
    <location>
        <begin position="21"/>
        <end position="39"/>
    </location>
</feature>
<accession>A0A838L699</accession>
<evidence type="ECO:0000256" key="5">
    <source>
        <dbReference type="ARBA" id="ARBA00023136"/>
    </source>
</evidence>
<feature type="transmembrane region" description="Helical" evidence="6">
    <location>
        <begin position="343"/>
        <end position="365"/>
    </location>
</feature>
<comment type="caution">
    <text evidence="7">The sequence shown here is derived from an EMBL/GenBank/DDBJ whole genome shotgun (WGS) entry which is preliminary data.</text>
</comment>
<keyword evidence="4 6" id="KW-1133">Transmembrane helix</keyword>
<protein>
    <submittedName>
        <fullName evidence="7">Lipopolysaccharide biosynthesis protein</fullName>
    </submittedName>
</protein>
<feature type="transmembrane region" description="Helical" evidence="6">
    <location>
        <begin position="96"/>
        <end position="118"/>
    </location>
</feature>
<reference evidence="7 8" key="1">
    <citation type="submission" date="2020-07" db="EMBL/GenBank/DDBJ databases">
        <authorList>
            <person name="Sun Q."/>
        </authorList>
    </citation>
    <scope>NUCLEOTIDE SEQUENCE [LARGE SCALE GENOMIC DNA]</scope>
    <source>
        <strain evidence="7 8">CGMCC 1.13654</strain>
    </source>
</reference>
<gene>
    <name evidence="7" type="ORF">HZF05_08990</name>
</gene>
<dbReference type="EMBL" id="JACEIB010000006">
    <property type="protein sequence ID" value="MBA2934235.1"/>
    <property type="molecule type" value="Genomic_DNA"/>
</dbReference>
<dbReference type="Proteomes" id="UP000570166">
    <property type="component" value="Unassembled WGS sequence"/>
</dbReference>
<feature type="transmembrane region" description="Helical" evidence="6">
    <location>
        <begin position="165"/>
        <end position="183"/>
    </location>
</feature>
<proteinExistence type="predicted"/>
<feature type="transmembrane region" description="Helical" evidence="6">
    <location>
        <begin position="407"/>
        <end position="425"/>
    </location>
</feature>